<sequence>MKKPLLAALTLVMFVSACGAIRTSRLNPFNWFGRAEATAPAPLAAKPSDPRLLAAQIIDLKIEPMPGGAIVRATALLPNQGWWEAELVSGDPGPDGVLTYDFRLFPPLTQTAVSTPRSRQITAAAYLSDIQLGKVSAITVQGQGNALTSRR</sequence>
<proteinExistence type="predicted"/>
<evidence type="ECO:0000313" key="3">
    <source>
        <dbReference type="Proteomes" id="UP000679352"/>
    </source>
</evidence>
<evidence type="ECO:0000256" key="1">
    <source>
        <dbReference type="SAM" id="SignalP"/>
    </source>
</evidence>
<reference evidence="2" key="1">
    <citation type="submission" date="2021-06" db="EMBL/GenBank/DDBJ databases">
        <title>Direct submission.</title>
        <authorList>
            <person name="Lee C.-S."/>
            <person name="Jin L."/>
        </authorList>
    </citation>
    <scope>NUCLEOTIDE SEQUENCE</scope>
    <source>
        <strain evidence="2">Con5</strain>
    </source>
</reference>
<keyword evidence="3" id="KW-1185">Reference proteome</keyword>
<dbReference type="Proteomes" id="UP000679352">
    <property type="component" value="Chromosome"/>
</dbReference>
<dbReference type="EMBL" id="CP076361">
    <property type="protein sequence ID" value="QWK91175.1"/>
    <property type="molecule type" value="Genomic_DNA"/>
</dbReference>
<dbReference type="KEGG" id="gfu:KM031_04540"/>
<evidence type="ECO:0000313" key="2">
    <source>
        <dbReference type="EMBL" id="QWK91175.1"/>
    </source>
</evidence>
<dbReference type="PROSITE" id="PS51257">
    <property type="entry name" value="PROKAR_LIPOPROTEIN"/>
    <property type="match status" value="1"/>
</dbReference>
<dbReference type="AlphaFoldDB" id="A0A975S2J2"/>
<dbReference type="RefSeq" id="WP_215503367.1">
    <property type="nucleotide sequence ID" value="NZ_CP076361.1"/>
</dbReference>
<keyword evidence="1" id="KW-0732">Signal</keyword>
<accession>A0A975S2J2</accession>
<feature type="signal peptide" evidence="1">
    <location>
        <begin position="1"/>
        <end position="19"/>
    </location>
</feature>
<name>A0A975S2J2_9RHOB</name>
<gene>
    <name evidence="2" type="ORF">KM031_04540</name>
</gene>
<protein>
    <recommendedName>
        <fullName evidence="4">Lipoprotein</fullName>
    </recommendedName>
</protein>
<feature type="chain" id="PRO_5038007853" description="Lipoprotein" evidence="1">
    <location>
        <begin position="20"/>
        <end position="151"/>
    </location>
</feature>
<organism evidence="2 3">
    <name type="scientific">Gemmobacter fulvus</name>
    <dbReference type="NCBI Taxonomy" id="2840474"/>
    <lineage>
        <taxon>Bacteria</taxon>
        <taxon>Pseudomonadati</taxon>
        <taxon>Pseudomonadota</taxon>
        <taxon>Alphaproteobacteria</taxon>
        <taxon>Rhodobacterales</taxon>
        <taxon>Paracoccaceae</taxon>
        <taxon>Gemmobacter</taxon>
    </lineage>
</organism>
<evidence type="ECO:0008006" key="4">
    <source>
        <dbReference type="Google" id="ProtNLM"/>
    </source>
</evidence>